<dbReference type="Proteomes" id="UP000299102">
    <property type="component" value="Unassembled WGS sequence"/>
</dbReference>
<accession>A0A4C1VCF1</accession>
<protein>
    <submittedName>
        <fullName evidence="3">Abhydrolase domain-containing protein 2</fullName>
    </submittedName>
</protein>
<evidence type="ECO:0000256" key="1">
    <source>
        <dbReference type="SAM" id="MobiDB-lite"/>
    </source>
</evidence>
<gene>
    <name evidence="3" type="primary">Hydr2</name>
    <name evidence="3" type="ORF">EVAR_28169_1</name>
</gene>
<reference evidence="3 4" key="1">
    <citation type="journal article" date="2019" name="Commun. Biol.">
        <title>The bagworm genome reveals a unique fibroin gene that provides high tensile strength.</title>
        <authorList>
            <person name="Kono N."/>
            <person name="Nakamura H."/>
            <person name="Ohtoshi R."/>
            <person name="Tomita M."/>
            <person name="Numata K."/>
            <person name="Arakawa K."/>
        </authorList>
    </citation>
    <scope>NUCLEOTIDE SEQUENCE [LARGE SCALE GENOMIC DNA]</scope>
</reference>
<dbReference type="GO" id="GO:0016787">
    <property type="term" value="F:hydrolase activity"/>
    <property type="evidence" value="ECO:0007669"/>
    <property type="project" value="UniProtKB-KW"/>
</dbReference>
<dbReference type="AlphaFoldDB" id="A0A4C1VCF1"/>
<organism evidence="3 4">
    <name type="scientific">Eumeta variegata</name>
    <name type="common">Bagworm moth</name>
    <name type="synonym">Eumeta japonica</name>
    <dbReference type="NCBI Taxonomy" id="151549"/>
    <lineage>
        <taxon>Eukaryota</taxon>
        <taxon>Metazoa</taxon>
        <taxon>Ecdysozoa</taxon>
        <taxon>Arthropoda</taxon>
        <taxon>Hexapoda</taxon>
        <taxon>Insecta</taxon>
        <taxon>Pterygota</taxon>
        <taxon>Neoptera</taxon>
        <taxon>Endopterygota</taxon>
        <taxon>Lepidoptera</taxon>
        <taxon>Glossata</taxon>
        <taxon>Ditrysia</taxon>
        <taxon>Tineoidea</taxon>
        <taxon>Psychidae</taxon>
        <taxon>Oiketicinae</taxon>
        <taxon>Eumeta</taxon>
    </lineage>
</organism>
<proteinExistence type="predicted"/>
<dbReference type="Pfam" id="PF00561">
    <property type="entry name" value="Abhydrolase_1"/>
    <property type="match status" value="1"/>
</dbReference>
<dbReference type="InterPro" id="IPR029058">
    <property type="entry name" value="AB_hydrolase_fold"/>
</dbReference>
<comment type="caution">
    <text evidence="3">The sequence shown here is derived from an EMBL/GenBank/DDBJ whole genome shotgun (WGS) entry which is preliminary data.</text>
</comment>
<dbReference type="InterPro" id="IPR000073">
    <property type="entry name" value="AB_hydrolase_1"/>
</dbReference>
<keyword evidence="4" id="KW-1185">Reference proteome</keyword>
<dbReference type="SUPFAM" id="SSF53474">
    <property type="entry name" value="alpha/beta-Hydrolases"/>
    <property type="match status" value="1"/>
</dbReference>
<feature type="region of interest" description="Disordered" evidence="1">
    <location>
        <begin position="100"/>
        <end position="123"/>
    </location>
</feature>
<name>A0A4C1VCF1_EUMVA</name>
<keyword evidence="3" id="KW-0378">Hydrolase</keyword>
<evidence type="ECO:0000259" key="2">
    <source>
        <dbReference type="Pfam" id="PF00561"/>
    </source>
</evidence>
<dbReference type="STRING" id="151549.A0A4C1VCF1"/>
<sequence>MDTDVLSLTTLVRSRVYPSLAIEYFLMVTDDYAYMIDNLTERYPNTKLVLVGFSLGGNLISKYLSEDKKRPNSIIGGISICQGYNAIETDCACEPPEREVITAGHGHSSPEESPVRRRRFRKN</sequence>
<evidence type="ECO:0000313" key="3">
    <source>
        <dbReference type="EMBL" id="GBP36828.1"/>
    </source>
</evidence>
<dbReference type="Gene3D" id="3.40.50.1820">
    <property type="entry name" value="alpha/beta hydrolase"/>
    <property type="match status" value="1"/>
</dbReference>
<feature type="domain" description="AB hydrolase-1" evidence="2">
    <location>
        <begin position="27"/>
        <end position="82"/>
    </location>
</feature>
<evidence type="ECO:0000313" key="4">
    <source>
        <dbReference type="Proteomes" id="UP000299102"/>
    </source>
</evidence>
<dbReference type="EMBL" id="BGZK01000323">
    <property type="protein sequence ID" value="GBP36828.1"/>
    <property type="molecule type" value="Genomic_DNA"/>
</dbReference>
<dbReference type="OrthoDB" id="5954035at2759"/>